<comment type="caution">
    <text evidence="1">The sequence shown here is derived from an EMBL/GenBank/DDBJ whole genome shotgun (WGS) entry which is preliminary data.</text>
</comment>
<reference evidence="1 2" key="1">
    <citation type="submission" date="2018-05" db="EMBL/GenBank/DDBJ databases">
        <title>Genomic Encyclopedia of Type Strains, Phase IV (KMG-IV): sequencing the most valuable type-strain genomes for metagenomic binning, comparative biology and taxonomic classification.</title>
        <authorList>
            <person name="Goeker M."/>
        </authorList>
    </citation>
    <scope>NUCLEOTIDE SEQUENCE [LARGE SCALE GENOMIC DNA]</scope>
    <source>
        <strain evidence="1 2">DSM 24995</strain>
    </source>
</reference>
<sequence length="45" mass="5161">MDQEEPHLLIDLTVEVTPKDQYCADRNTFVVENLCGLSRILVGER</sequence>
<dbReference type="AlphaFoldDB" id="A0A2V3Y3F9"/>
<keyword evidence="2" id="KW-1185">Reference proteome</keyword>
<evidence type="ECO:0000313" key="1">
    <source>
        <dbReference type="EMBL" id="PXX52895.1"/>
    </source>
</evidence>
<dbReference type="EMBL" id="QJKD01000006">
    <property type="protein sequence ID" value="PXX52895.1"/>
    <property type="molecule type" value="Genomic_DNA"/>
</dbReference>
<proteinExistence type="predicted"/>
<evidence type="ECO:0000313" key="2">
    <source>
        <dbReference type="Proteomes" id="UP000248057"/>
    </source>
</evidence>
<dbReference type="Proteomes" id="UP000248057">
    <property type="component" value="Unassembled WGS sequence"/>
</dbReference>
<accession>A0A2V3Y3F9</accession>
<name>A0A2V3Y3F9_9FIRM</name>
<organism evidence="1 2">
    <name type="scientific">Hungatella effluvii</name>
    <dbReference type="NCBI Taxonomy" id="1096246"/>
    <lineage>
        <taxon>Bacteria</taxon>
        <taxon>Bacillati</taxon>
        <taxon>Bacillota</taxon>
        <taxon>Clostridia</taxon>
        <taxon>Lachnospirales</taxon>
        <taxon>Lachnospiraceae</taxon>
        <taxon>Hungatella</taxon>
    </lineage>
</organism>
<protein>
    <submittedName>
        <fullName evidence="1">Uncharacterized protein</fullName>
    </submittedName>
</protein>
<gene>
    <name evidence="1" type="ORF">DFR60_10613</name>
</gene>